<keyword evidence="3" id="KW-1185">Reference proteome</keyword>
<proteinExistence type="predicted"/>
<reference evidence="3" key="1">
    <citation type="submission" date="2023-07" db="EMBL/GenBank/DDBJ databases">
        <title>Dyadobacter sp. nov 'subterranea' isolated from contaminted grondwater.</title>
        <authorList>
            <person name="Szabo I."/>
            <person name="Al-Omari J."/>
            <person name="Szerdahelyi S.G."/>
            <person name="Rado J."/>
        </authorList>
    </citation>
    <scope>NUCLEOTIDE SEQUENCE [LARGE SCALE GENOMIC DNA]</scope>
    <source>
        <strain evidence="3">UP-52</strain>
    </source>
</reference>
<dbReference type="PANTHER" id="PTHR38813:SF1">
    <property type="entry name" value="TOXIN RELE1-RELATED"/>
    <property type="match status" value="1"/>
</dbReference>
<dbReference type="SUPFAM" id="SSF143011">
    <property type="entry name" value="RelE-like"/>
    <property type="match status" value="1"/>
</dbReference>
<name>A0ABR9WJ55_9BACT</name>
<evidence type="ECO:0000313" key="2">
    <source>
        <dbReference type="EMBL" id="MBE9465547.1"/>
    </source>
</evidence>
<dbReference type="Pfam" id="PF05016">
    <property type="entry name" value="ParE_toxin"/>
    <property type="match status" value="1"/>
</dbReference>
<comment type="caution">
    <text evidence="2">The sequence shown here is derived from an EMBL/GenBank/DDBJ whole genome shotgun (WGS) entry which is preliminary data.</text>
</comment>
<organism evidence="2 3">
    <name type="scientific">Dyadobacter subterraneus</name>
    <dbReference type="NCBI Taxonomy" id="2773304"/>
    <lineage>
        <taxon>Bacteria</taxon>
        <taxon>Pseudomonadati</taxon>
        <taxon>Bacteroidota</taxon>
        <taxon>Cytophagia</taxon>
        <taxon>Cytophagales</taxon>
        <taxon>Spirosomataceae</taxon>
        <taxon>Dyadobacter</taxon>
    </lineage>
</organism>
<protein>
    <submittedName>
        <fullName evidence="2">Type II toxin-antitoxin system RelE/ParE family toxin</fullName>
    </submittedName>
</protein>
<dbReference type="RefSeq" id="WP_194123863.1">
    <property type="nucleotide sequence ID" value="NZ_JACYGY010000002.1"/>
</dbReference>
<dbReference type="InterPro" id="IPR035093">
    <property type="entry name" value="RelE/ParE_toxin_dom_sf"/>
</dbReference>
<gene>
    <name evidence="2" type="ORF">IEE83_27005</name>
</gene>
<keyword evidence="1" id="KW-1277">Toxin-antitoxin system</keyword>
<accession>A0ABR9WJ55</accession>
<dbReference type="PANTHER" id="PTHR38813">
    <property type="match status" value="1"/>
</dbReference>
<dbReference type="EMBL" id="JACYGY010000002">
    <property type="protein sequence ID" value="MBE9465547.1"/>
    <property type="molecule type" value="Genomic_DNA"/>
</dbReference>
<dbReference type="NCBIfam" id="TIGR02385">
    <property type="entry name" value="RelE_StbE"/>
    <property type="match status" value="1"/>
</dbReference>
<dbReference type="InterPro" id="IPR007712">
    <property type="entry name" value="RelE/ParE_toxin"/>
</dbReference>
<evidence type="ECO:0000313" key="3">
    <source>
        <dbReference type="Proteomes" id="UP000634134"/>
    </source>
</evidence>
<dbReference type="Gene3D" id="3.30.2310.20">
    <property type="entry name" value="RelE-like"/>
    <property type="match status" value="1"/>
</dbReference>
<evidence type="ECO:0000256" key="1">
    <source>
        <dbReference type="ARBA" id="ARBA00022649"/>
    </source>
</evidence>
<dbReference type="InterPro" id="IPR052747">
    <property type="entry name" value="TA_system_RelE_toxin"/>
</dbReference>
<dbReference type="Proteomes" id="UP000634134">
    <property type="component" value="Unassembled WGS sequence"/>
</dbReference>
<sequence length="85" mass="9787">MPEYSVYLSKKAQKQLDNLPDKIVSSIIPTIAALENNPRPDGCKKLKGRDGYRIRIGNYRVIYEILDKELIIDVIALGHRKDIYE</sequence>